<organism evidence="3 4">
    <name type="scientific">Capillimicrobium parvum</name>
    <dbReference type="NCBI Taxonomy" id="2884022"/>
    <lineage>
        <taxon>Bacteria</taxon>
        <taxon>Bacillati</taxon>
        <taxon>Actinomycetota</taxon>
        <taxon>Thermoleophilia</taxon>
        <taxon>Solirubrobacterales</taxon>
        <taxon>Capillimicrobiaceae</taxon>
        <taxon>Capillimicrobium</taxon>
    </lineage>
</organism>
<keyword evidence="4" id="KW-1185">Reference proteome</keyword>
<dbReference type="PRINTS" id="PR00081">
    <property type="entry name" value="GDHRDH"/>
</dbReference>
<dbReference type="InterPro" id="IPR036291">
    <property type="entry name" value="NAD(P)-bd_dom_sf"/>
</dbReference>
<dbReference type="PRINTS" id="PR00080">
    <property type="entry name" value="SDRFAMILY"/>
</dbReference>
<reference evidence="3" key="1">
    <citation type="journal article" date="2022" name="Int. J. Syst. Evol. Microbiol.">
        <title>Pseudomonas aegrilactucae sp. nov. and Pseudomonas morbosilactucae sp. nov., pathogens causing bacterial rot of lettuce in Japan.</title>
        <authorList>
            <person name="Sawada H."/>
            <person name="Fujikawa T."/>
            <person name="Satou M."/>
        </authorList>
    </citation>
    <scope>NUCLEOTIDE SEQUENCE</scope>
    <source>
        <strain evidence="3">0166_1</strain>
    </source>
</reference>
<name>A0A9E6XZC0_9ACTN</name>
<dbReference type="PANTHER" id="PTHR42879">
    <property type="entry name" value="3-OXOACYL-(ACYL-CARRIER-PROTEIN) REDUCTASE"/>
    <property type="match status" value="1"/>
</dbReference>
<evidence type="ECO:0000313" key="4">
    <source>
        <dbReference type="Proteomes" id="UP001162834"/>
    </source>
</evidence>
<evidence type="ECO:0000256" key="2">
    <source>
        <dbReference type="RuleBase" id="RU000363"/>
    </source>
</evidence>
<dbReference type="AlphaFoldDB" id="A0A9E6XZC0"/>
<dbReference type="SUPFAM" id="SSF51735">
    <property type="entry name" value="NAD(P)-binding Rossmann-fold domains"/>
    <property type="match status" value="1"/>
</dbReference>
<dbReference type="EMBL" id="CP087164">
    <property type="protein sequence ID" value="UGS37075.1"/>
    <property type="molecule type" value="Genomic_DNA"/>
</dbReference>
<gene>
    <name evidence="3" type="primary">actIII_3</name>
    <name evidence="3" type="ORF">DSM104329_03488</name>
</gene>
<protein>
    <submittedName>
        <fullName evidence="3">Ketoacyl reductase</fullName>
        <ecNumber evidence="3">1.3.1.-</ecNumber>
    </submittedName>
</protein>
<sequence>MPDRAAIVTGASTGIGNALAEMLGSEGYALTVNSRRAEKLEPAVEALRAKGYEVEAVAGSVADEEVVKEVVARHRERFGRLDVLVNNAGVGAGQAIGELSTKMLDLQLGANFRHIPLFYRETLDLLEAAAAEHKNALVINTSSISGKRGEAWLSVYSATKHAVVGFTEAMNKELGERYIKSTALCPAFVDTPMTDFLAGQVSTDQMVQTSDIVALVRPLLNLSPGCTVPELIFEQTGFKIGQAM</sequence>
<dbReference type="Gene3D" id="3.40.50.720">
    <property type="entry name" value="NAD(P)-binding Rossmann-like Domain"/>
    <property type="match status" value="1"/>
</dbReference>
<comment type="similarity">
    <text evidence="1 2">Belongs to the short-chain dehydrogenases/reductases (SDR) family.</text>
</comment>
<dbReference type="RefSeq" id="WP_259311138.1">
    <property type="nucleotide sequence ID" value="NZ_CP087164.1"/>
</dbReference>
<dbReference type="EC" id="1.3.1.-" evidence="3"/>
<proteinExistence type="inferred from homology"/>
<keyword evidence="3" id="KW-0560">Oxidoreductase</keyword>
<dbReference type="CDD" id="cd05233">
    <property type="entry name" value="SDR_c"/>
    <property type="match status" value="1"/>
</dbReference>
<dbReference type="KEGG" id="sbae:DSM104329_03488"/>
<dbReference type="InterPro" id="IPR050259">
    <property type="entry name" value="SDR"/>
</dbReference>
<dbReference type="Proteomes" id="UP001162834">
    <property type="component" value="Chromosome"/>
</dbReference>
<dbReference type="GO" id="GO:0016491">
    <property type="term" value="F:oxidoreductase activity"/>
    <property type="evidence" value="ECO:0007669"/>
    <property type="project" value="UniProtKB-KW"/>
</dbReference>
<dbReference type="InterPro" id="IPR002347">
    <property type="entry name" value="SDR_fam"/>
</dbReference>
<dbReference type="PANTHER" id="PTHR42879:SF2">
    <property type="entry name" value="3-OXOACYL-[ACYL-CARRIER-PROTEIN] REDUCTASE FABG"/>
    <property type="match status" value="1"/>
</dbReference>
<accession>A0A9E6XZC0</accession>
<evidence type="ECO:0000256" key="1">
    <source>
        <dbReference type="ARBA" id="ARBA00006484"/>
    </source>
</evidence>
<dbReference type="Pfam" id="PF00106">
    <property type="entry name" value="adh_short"/>
    <property type="match status" value="1"/>
</dbReference>
<evidence type="ECO:0000313" key="3">
    <source>
        <dbReference type="EMBL" id="UGS37075.1"/>
    </source>
</evidence>